<sequence>MTHGKSVRIYLADGISTGIRHAEIVNWTGQAIACPRARFSELQHWAEVSRPGVYFLLSRPTGSREGLTYIGEAENVLVRLKAHLKEKEFWNELVVFSSKDENLTKSHVKFLEARLIQQAVAVRRFQVENVDGSSAPSLPRADLAAMEEFLEYLRLVLGTLGYPVLEPIEDTSRLAIQGLQAKPPPLSSVQFFMSGKSYNARGRLVDEGFLLLKGSEVAAAPAASMPGVVRELWETATATGDLASNGTTMVVQKNMLFNSPSYAAAFVTGQSRNGRKDWKAQDGRTFGEIEDAATMTIV</sequence>
<dbReference type="AlphaFoldDB" id="A0A4U1ISI0"/>
<dbReference type="InterPro" id="IPR025579">
    <property type="entry name" value="DUF4357"/>
</dbReference>
<evidence type="ECO:0000259" key="1">
    <source>
        <dbReference type="PROSITE" id="PS50164"/>
    </source>
</evidence>
<evidence type="ECO:0000313" key="3">
    <source>
        <dbReference type="Proteomes" id="UP000309215"/>
    </source>
</evidence>
<proteinExistence type="predicted"/>
<dbReference type="OrthoDB" id="2656488at2"/>
<dbReference type="CDD" id="cd10447">
    <property type="entry name" value="GIY-YIG_unchar_2"/>
    <property type="match status" value="1"/>
</dbReference>
<name>A0A4U1ISI0_9BACT</name>
<keyword evidence="3" id="KW-1185">Reference proteome</keyword>
<feature type="domain" description="GIY-YIG" evidence="1">
    <location>
        <begin position="49"/>
        <end position="127"/>
    </location>
</feature>
<dbReference type="EMBL" id="SSMQ01000080">
    <property type="protein sequence ID" value="TKC97269.1"/>
    <property type="molecule type" value="Genomic_DNA"/>
</dbReference>
<dbReference type="Pfam" id="PF14267">
    <property type="entry name" value="DUF4357"/>
    <property type="match status" value="1"/>
</dbReference>
<protein>
    <submittedName>
        <fullName evidence="2">GIY-YIG nuclease family protein</fullName>
    </submittedName>
</protein>
<gene>
    <name evidence="2" type="ORF">E8A74_43940</name>
</gene>
<accession>A0A4U1ISI0</accession>
<dbReference type="Proteomes" id="UP000309215">
    <property type="component" value="Unassembled WGS sequence"/>
</dbReference>
<comment type="caution">
    <text evidence="2">The sequence shown here is derived from an EMBL/GenBank/DDBJ whole genome shotgun (WGS) entry which is preliminary data.</text>
</comment>
<dbReference type="PROSITE" id="PS50164">
    <property type="entry name" value="GIY_YIG"/>
    <property type="match status" value="1"/>
</dbReference>
<evidence type="ECO:0000313" key="2">
    <source>
        <dbReference type="EMBL" id="TKC97269.1"/>
    </source>
</evidence>
<reference evidence="2 3" key="1">
    <citation type="submission" date="2019-04" db="EMBL/GenBank/DDBJ databases">
        <authorList>
            <person name="Li Y."/>
            <person name="Wang J."/>
        </authorList>
    </citation>
    <scope>NUCLEOTIDE SEQUENCE [LARGE SCALE GENOMIC DNA]</scope>
    <source>
        <strain evidence="2 3">DSM 14668</strain>
    </source>
</reference>
<organism evidence="2 3">
    <name type="scientific">Polyangium fumosum</name>
    <dbReference type="NCBI Taxonomy" id="889272"/>
    <lineage>
        <taxon>Bacteria</taxon>
        <taxon>Pseudomonadati</taxon>
        <taxon>Myxococcota</taxon>
        <taxon>Polyangia</taxon>
        <taxon>Polyangiales</taxon>
        <taxon>Polyangiaceae</taxon>
        <taxon>Polyangium</taxon>
    </lineage>
</organism>
<dbReference type="InterPro" id="IPR000305">
    <property type="entry name" value="GIY-YIG_endonuc"/>
</dbReference>